<dbReference type="AlphaFoldDB" id="A0A4P2QB42"/>
<feature type="domain" description="PDZ" evidence="2">
    <location>
        <begin position="314"/>
        <end position="391"/>
    </location>
</feature>
<evidence type="ECO:0000259" key="2">
    <source>
        <dbReference type="PROSITE" id="PS50106"/>
    </source>
</evidence>
<dbReference type="EMBL" id="CP012670">
    <property type="protein sequence ID" value="AUX26528.1"/>
    <property type="molecule type" value="Genomic_DNA"/>
</dbReference>
<dbReference type="Pfam" id="PF13180">
    <property type="entry name" value="PDZ_2"/>
    <property type="match status" value="1"/>
</dbReference>
<gene>
    <name evidence="3" type="ORF">SOCEGT47_070980</name>
</gene>
<dbReference type="Pfam" id="PF13365">
    <property type="entry name" value="Trypsin_2"/>
    <property type="match status" value="1"/>
</dbReference>
<proteinExistence type="predicted"/>
<feature type="region of interest" description="Disordered" evidence="1">
    <location>
        <begin position="57"/>
        <end position="113"/>
    </location>
</feature>
<protein>
    <recommendedName>
        <fullName evidence="2">PDZ domain-containing protein</fullName>
    </recommendedName>
</protein>
<feature type="region of interest" description="Disordered" evidence="1">
    <location>
        <begin position="1"/>
        <end position="32"/>
    </location>
</feature>
<name>A0A4P2QB42_SORCE</name>
<dbReference type="Gene3D" id="2.40.10.120">
    <property type="match status" value="1"/>
</dbReference>
<dbReference type="OrthoDB" id="5503339at2"/>
<dbReference type="Gene3D" id="2.30.42.10">
    <property type="match status" value="1"/>
</dbReference>
<dbReference type="PROSITE" id="PS50106">
    <property type="entry name" value="PDZ"/>
    <property type="match status" value="1"/>
</dbReference>
<reference evidence="3 4" key="1">
    <citation type="submission" date="2015-09" db="EMBL/GenBank/DDBJ databases">
        <title>Sorangium comparison.</title>
        <authorList>
            <person name="Zaburannyi N."/>
            <person name="Bunk B."/>
            <person name="Overmann J."/>
            <person name="Mueller R."/>
        </authorList>
    </citation>
    <scope>NUCLEOTIDE SEQUENCE [LARGE SCALE GENOMIC DNA]</scope>
    <source>
        <strain evidence="3 4">So ceGT47</strain>
    </source>
</reference>
<dbReference type="InterPro" id="IPR001478">
    <property type="entry name" value="PDZ"/>
</dbReference>
<feature type="region of interest" description="Disordered" evidence="1">
    <location>
        <begin position="407"/>
        <end position="436"/>
    </location>
</feature>
<feature type="compositionally biased region" description="Basic and acidic residues" evidence="1">
    <location>
        <begin position="92"/>
        <end position="107"/>
    </location>
</feature>
<accession>A0A4P2QB42</accession>
<dbReference type="SUPFAM" id="SSF50494">
    <property type="entry name" value="Trypsin-like serine proteases"/>
    <property type="match status" value="1"/>
</dbReference>
<dbReference type="InterPro" id="IPR036034">
    <property type="entry name" value="PDZ_sf"/>
</dbReference>
<evidence type="ECO:0000313" key="3">
    <source>
        <dbReference type="EMBL" id="AUX26528.1"/>
    </source>
</evidence>
<sequence length="436" mass="43944">MDETSLSVFAKANAPGGAGPGASVDTSPVKRRRRSQALLVALSVAGASLSPVALAQAAPDGAPAQEAGGEAPPPAQRARKDKGAVAPARAPAGDRGRKAAPADRKGAPADGDEAEAALERAGRGVAIVERGGQVLGLGAVLAGDGRILTALSPLGAGNDLTARFADGTVVRVKLGHHDRVWDLALLVPQSGRWTEGLTASSRDPVRPDAKIRSFSAVRGKAAAVPLVLRSRRSLIGGDDTPLDDAIELGSRVSPLDLGAPIVDEDGRVVAILGRGCAPNEGKPCTPVAYGAPIAAIRAFLRIVPATAVAPAAWLGIQGVSEAAPVAKGVRVTEVHPGSPADEAQLKGGARNESDMILAVDGVPVTSPEALADAIRARAVGEKVPLTLLSGGKYRQVTVLLRAAPAPGAGAATKAAAHEAELPRPSSGGEAPEAYRK</sequence>
<evidence type="ECO:0000313" key="4">
    <source>
        <dbReference type="Proteomes" id="UP000295781"/>
    </source>
</evidence>
<evidence type="ECO:0000256" key="1">
    <source>
        <dbReference type="SAM" id="MobiDB-lite"/>
    </source>
</evidence>
<dbReference type="Proteomes" id="UP000295781">
    <property type="component" value="Chromosome"/>
</dbReference>
<organism evidence="3 4">
    <name type="scientific">Sorangium cellulosum</name>
    <name type="common">Polyangium cellulosum</name>
    <dbReference type="NCBI Taxonomy" id="56"/>
    <lineage>
        <taxon>Bacteria</taxon>
        <taxon>Pseudomonadati</taxon>
        <taxon>Myxococcota</taxon>
        <taxon>Polyangia</taxon>
        <taxon>Polyangiales</taxon>
        <taxon>Polyangiaceae</taxon>
        <taxon>Sorangium</taxon>
    </lineage>
</organism>
<dbReference type="CDD" id="cd06779">
    <property type="entry name" value="cpPDZ_Deg_HtrA-like"/>
    <property type="match status" value="1"/>
</dbReference>
<feature type="compositionally biased region" description="Low complexity" evidence="1">
    <location>
        <begin position="57"/>
        <end position="70"/>
    </location>
</feature>
<dbReference type="SUPFAM" id="SSF50156">
    <property type="entry name" value="PDZ domain-like"/>
    <property type="match status" value="1"/>
</dbReference>
<dbReference type="InterPro" id="IPR009003">
    <property type="entry name" value="Peptidase_S1_PA"/>
</dbReference>
<dbReference type="SMART" id="SM00228">
    <property type="entry name" value="PDZ"/>
    <property type="match status" value="1"/>
</dbReference>
<dbReference type="RefSeq" id="WP_129354196.1">
    <property type="nucleotide sequence ID" value="NZ_CP012670.1"/>
</dbReference>